<dbReference type="InterPro" id="IPR036291">
    <property type="entry name" value="NAD(P)-bd_dom_sf"/>
</dbReference>
<feature type="domain" description="NAD-dependent epimerase/dehydratase" evidence="1">
    <location>
        <begin position="7"/>
        <end position="180"/>
    </location>
</feature>
<gene>
    <name evidence="3" type="ORF">CLV70_1358</name>
</gene>
<dbReference type="SUPFAM" id="SSF51182">
    <property type="entry name" value="RmlC-like cupins"/>
    <property type="match status" value="1"/>
</dbReference>
<name>A0A2T0RDP7_9ACTN</name>
<evidence type="ECO:0000313" key="4">
    <source>
        <dbReference type="Proteomes" id="UP000239209"/>
    </source>
</evidence>
<dbReference type="Pfam" id="PF14667">
    <property type="entry name" value="Polysacc_synt_C"/>
    <property type="match status" value="1"/>
</dbReference>
<sequence length="358" mass="38293">MTSSLVLTGAGGFLGWHVRVLARSLGLPEPSIVDRAMLADPERLASALDGADRVIHIAGINRGDVAAGNPNLAAQLAAGLRACGTPPKTVVFANSIQAGNGTPYGDGKAAAAALLSETTRWLGSEFVDVLLPNLFGEHGRPHYNSVIATFCRLLADGGVPQVSGDRELELLHVTDAAGILLGTNDEVPTVRRTVRQLADQLDRFASVYRTAEIPELMDRFDVRLFNTYRSHLAPAPVGLTRHADARGSLVETVKVHGGGGQTFCSSTVPGVTRGQHFHLAKVERFVVVRGEAQISMRRVLHDEVLSFRVSGDEPAVVDMPTMWAHNITNVGGGELTTLFWSNDLFDPANPDTYPEPVA</sequence>
<feature type="domain" description="Capsular polysaccharide assembling protein CapF C-terminal" evidence="2">
    <location>
        <begin position="242"/>
        <end position="353"/>
    </location>
</feature>
<accession>A0A2T0RDP7</accession>
<dbReference type="OrthoDB" id="9801785at2"/>
<dbReference type="RefSeq" id="WP_106131155.1">
    <property type="nucleotide sequence ID" value="NZ_PVZG01000035.1"/>
</dbReference>
<dbReference type="InterPro" id="IPR014710">
    <property type="entry name" value="RmlC-like_jellyroll"/>
</dbReference>
<evidence type="ECO:0000313" key="3">
    <source>
        <dbReference type="EMBL" id="PRY19304.1"/>
    </source>
</evidence>
<evidence type="ECO:0000259" key="1">
    <source>
        <dbReference type="Pfam" id="PF01370"/>
    </source>
</evidence>
<dbReference type="Pfam" id="PF01370">
    <property type="entry name" value="Epimerase"/>
    <property type="match status" value="1"/>
</dbReference>
<comment type="caution">
    <text evidence="3">The sequence shown here is derived from an EMBL/GenBank/DDBJ whole genome shotgun (WGS) entry which is preliminary data.</text>
</comment>
<evidence type="ECO:0000259" key="2">
    <source>
        <dbReference type="Pfam" id="PF14667"/>
    </source>
</evidence>
<dbReference type="InterPro" id="IPR001509">
    <property type="entry name" value="Epimerase_deHydtase"/>
</dbReference>
<dbReference type="InterPro" id="IPR029303">
    <property type="entry name" value="CapF_C"/>
</dbReference>
<dbReference type="Gene3D" id="2.60.120.10">
    <property type="entry name" value="Jelly Rolls"/>
    <property type="match status" value="1"/>
</dbReference>
<dbReference type="CDD" id="cd07007">
    <property type="entry name" value="cupin_CapF-like_C"/>
    <property type="match status" value="1"/>
</dbReference>
<reference evidence="3 4" key="1">
    <citation type="submission" date="2018-03" db="EMBL/GenBank/DDBJ databases">
        <title>Genomic Encyclopedia of Archaeal and Bacterial Type Strains, Phase II (KMG-II): from individual species to whole genera.</title>
        <authorList>
            <person name="Goeker M."/>
        </authorList>
    </citation>
    <scope>NUCLEOTIDE SEQUENCE [LARGE SCALE GENOMIC DNA]</scope>
    <source>
        <strain evidence="3 4">DSM 45348</strain>
    </source>
</reference>
<organism evidence="3 4">
    <name type="scientific">Pseudosporangium ferrugineum</name>
    <dbReference type="NCBI Taxonomy" id="439699"/>
    <lineage>
        <taxon>Bacteria</taxon>
        <taxon>Bacillati</taxon>
        <taxon>Actinomycetota</taxon>
        <taxon>Actinomycetes</taxon>
        <taxon>Micromonosporales</taxon>
        <taxon>Micromonosporaceae</taxon>
        <taxon>Pseudosporangium</taxon>
    </lineage>
</organism>
<dbReference type="InterPro" id="IPR011051">
    <property type="entry name" value="RmlC_Cupin_sf"/>
</dbReference>
<dbReference type="Proteomes" id="UP000239209">
    <property type="component" value="Unassembled WGS sequence"/>
</dbReference>
<dbReference type="AlphaFoldDB" id="A0A2T0RDP7"/>
<protein>
    <submittedName>
        <fullName evidence="3">UDP-2-acetamido-2,6-beta-L-arabino-hexul-4-ose reductase</fullName>
    </submittedName>
</protein>
<dbReference type="SUPFAM" id="SSF51735">
    <property type="entry name" value="NAD(P)-binding Rossmann-fold domains"/>
    <property type="match status" value="1"/>
</dbReference>
<keyword evidence="4" id="KW-1185">Reference proteome</keyword>
<proteinExistence type="predicted"/>
<dbReference type="EMBL" id="PVZG01000035">
    <property type="protein sequence ID" value="PRY19304.1"/>
    <property type="molecule type" value="Genomic_DNA"/>
</dbReference>
<dbReference type="Gene3D" id="3.40.50.720">
    <property type="entry name" value="NAD(P)-binding Rossmann-like Domain"/>
    <property type="match status" value="1"/>
</dbReference>